<sequence>MRDPSEERLADAGALLTWLGGSGVGSARDLKRIRSAWRADVARCEAAYCEAITLREAIYEILVARIRRRAPPREALEAFNRMLARTMPAAALAWDSGDVTWNLRPEGDGLDWLKPIIISAAALMTGPRAHRVKQCEDDRGCGWLFVDESRAQNRRWCAMGDCGNRAKAHRHYQRARQNERG</sequence>
<dbReference type="Pfam" id="PF11706">
    <property type="entry name" value="zf-CGNR"/>
    <property type="match status" value="1"/>
</dbReference>
<dbReference type="PANTHER" id="PTHR35525">
    <property type="entry name" value="BLL6575 PROTEIN"/>
    <property type="match status" value="1"/>
</dbReference>
<protein>
    <submittedName>
        <fullName evidence="2">CGNR zinc finger domain-containing protein</fullName>
    </submittedName>
</protein>
<evidence type="ECO:0000259" key="1">
    <source>
        <dbReference type="Pfam" id="PF11706"/>
    </source>
</evidence>
<evidence type="ECO:0000313" key="3">
    <source>
        <dbReference type="Proteomes" id="UP001179614"/>
    </source>
</evidence>
<dbReference type="PANTHER" id="PTHR35525:SF3">
    <property type="entry name" value="BLL6575 PROTEIN"/>
    <property type="match status" value="1"/>
</dbReference>
<feature type="domain" description="Zinc finger CGNR" evidence="1">
    <location>
        <begin position="131"/>
        <end position="174"/>
    </location>
</feature>
<gene>
    <name evidence="2" type="ORF">I3J27_16165</name>
</gene>
<dbReference type="Proteomes" id="UP001179614">
    <property type="component" value="Chromosome"/>
</dbReference>
<keyword evidence="3" id="KW-1185">Reference proteome</keyword>
<proteinExistence type="predicted"/>
<dbReference type="InterPro" id="IPR010852">
    <property type="entry name" value="ABATE"/>
</dbReference>
<dbReference type="SUPFAM" id="SSF160904">
    <property type="entry name" value="Jann2411-like"/>
    <property type="match status" value="1"/>
</dbReference>
<dbReference type="InterPro" id="IPR021005">
    <property type="entry name" value="Znf_CGNR"/>
</dbReference>
<name>A0ABY7MTY8_9BRAD</name>
<evidence type="ECO:0000313" key="2">
    <source>
        <dbReference type="EMBL" id="WBL81878.1"/>
    </source>
</evidence>
<accession>A0ABY7MTY8</accession>
<dbReference type="Gene3D" id="1.10.3300.10">
    <property type="entry name" value="Jann2411-like domain"/>
    <property type="match status" value="1"/>
</dbReference>
<dbReference type="InterPro" id="IPR023286">
    <property type="entry name" value="ABATE_dom_sf"/>
</dbReference>
<organism evidence="2 3">
    <name type="scientific">Bradyrhizobium xenonodulans</name>
    <dbReference type="NCBI Taxonomy" id="2736875"/>
    <lineage>
        <taxon>Bacteria</taxon>
        <taxon>Pseudomonadati</taxon>
        <taxon>Pseudomonadota</taxon>
        <taxon>Alphaproteobacteria</taxon>
        <taxon>Hyphomicrobiales</taxon>
        <taxon>Nitrobacteraceae</taxon>
        <taxon>Bradyrhizobium</taxon>
    </lineage>
</organism>
<dbReference type="RefSeq" id="WP_270171155.1">
    <property type="nucleotide sequence ID" value="NZ_CP089391.1"/>
</dbReference>
<dbReference type="EMBL" id="CP089391">
    <property type="protein sequence ID" value="WBL81878.1"/>
    <property type="molecule type" value="Genomic_DNA"/>
</dbReference>
<reference evidence="2" key="1">
    <citation type="submission" date="2021-12" db="EMBL/GenBank/DDBJ databases">
        <title>Bradyrhizobium xenonodulans sp. nov.</title>
        <authorList>
            <person name="Claassens R."/>
            <person name="Venter S.N."/>
            <person name="Beukes C.W."/>
            <person name="Stepkowski T."/>
            <person name="Steenkamp E.T."/>
        </authorList>
    </citation>
    <scope>NUCLEOTIDE SEQUENCE</scope>
    <source>
        <strain evidence="2">14AB</strain>
    </source>
</reference>
<dbReference type="Pfam" id="PF07336">
    <property type="entry name" value="ABATE"/>
    <property type="match status" value="1"/>
</dbReference>